<evidence type="ECO:0000313" key="2">
    <source>
        <dbReference type="Proteomes" id="UP000310108"/>
    </source>
</evidence>
<name>A0A4U6WYY9_9PEZI</name>
<sequence>MQLRPICSNSMTQSFGYWPVDRRQRPQRTVSKARARLLDLGAKQGWDMLEGRAAARYSKAHKCNTLGAWEEPKATGLWLAVSRDQKPGEKVLGSRDCDVRCRPLG</sequence>
<keyword evidence="2" id="KW-1185">Reference proteome</keyword>
<dbReference type="EMBL" id="PJEX01001155">
    <property type="protein sequence ID" value="TKW48330.1"/>
    <property type="molecule type" value="Genomic_DNA"/>
</dbReference>
<reference evidence="1 2" key="1">
    <citation type="journal article" date="2019" name="PLoS ONE">
        <title>Comparative genome analysis indicates high evolutionary potential of pathogenicity genes in Colletotrichum tanaceti.</title>
        <authorList>
            <person name="Lelwala R.V."/>
            <person name="Korhonen P.K."/>
            <person name="Young N.D."/>
            <person name="Scott J.B."/>
            <person name="Ades P.A."/>
            <person name="Gasser R.B."/>
            <person name="Taylor P.W.J."/>
        </authorList>
    </citation>
    <scope>NUCLEOTIDE SEQUENCE [LARGE SCALE GENOMIC DNA]</scope>
    <source>
        <strain evidence="1">BRIP57314</strain>
    </source>
</reference>
<protein>
    <submittedName>
        <fullName evidence="1">Uncharacterized protein</fullName>
    </submittedName>
</protein>
<dbReference type="Proteomes" id="UP000310108">
    <property type="component" value="Unassembled WGS sequence"/>
</dbReference>
<gene>
    <name evidence="1" type="ORF">CTA1_6062</name>
</gene>
<organism evidence="1 2">
    <name type="scientific">Colletotrichum tanaceti</name>
    <dbReference type="NCBI Taxonomy" id="1306861"/>
    <lineage>
        <taxon>Eukaryota</taxon>
        <taxon>Fungi</taxon>
        <taxon>Dikarya</taxon>
        <taxon>Ascomycota</taxon>
        <taxon>Pezizomycotina</taxon>
        <taxon>Sordariomycetes</taxon>
        <taxon>Hypocreomycetidae</taxon>
        <taxon>Glomerellales</taxon>
        <taxon>Glomerellaceae</taxon>
        <taxon>Colletotrichum</taxon>
        <taxon>Colletotrichum destructivum species complex</taxon>
    </lineage>
</organism>
<accession>A0A4U6WYY9</accession>
<comment type="caution">
    <text evidence="1">The sequence shown here is derived from an EMBL/GenBank/DDBJ whole genome shotgun (WGS) entry which is preliminary data.</text>
</comment>
<evidence type="ECO:0000313" key="1">
    <source>
        <dbReference type="EMBL" id="TKW48330.1"/>
    </source>
</evidence>
<proteinExistence type="predicted"/>
<dbReference type="AlphaFoldDB" id="A0A4U6WYY9"/>